<evidence type="ECO:0000259" key="5">
    <source>
        <dbReference type="SMART" id="SM00650"/>
    </source>
</evidence>
<evidence type="ECO:0000256" key="1">
    <source>
        <dbReference type="ARBA" id="ARBA00022603"/>
    </source>
</evidence>
<accession>A0A8J2BLY9</accession>
<gene>
    <name evidence="6" type="ORF">MPNT_70048</name>
</gene>
<evidence type="ECO:0000256" key="3">
    <source>
        <dbReference type="ARBA" id="ARBA00022691"/>
    </source>
</evidence>
<dbReference type="RefSeq" id="WP_174582525.1">
    <property type="nucleotide sequence ID" value="NZ_CAJNOB010000067.1"/>
</dbReference>
<dbReference type="PANTHER" id="PTHR11727">
    <property type="entry name" value="DIMETHYLADENOSINE TRANSFERASE"/>
    <property type="match status" value="1"/>
</dbReference>
<dbReference type="SMART" id="SM00650">
    <property type="entry name" value="rADc"/>
    <property type="match status" value="1"/>
</dbReference>
<evidence type="ECO:0000256" key="2">
    <source>
        <dbReference type="ARBA" id="ARBA00022679"/>
    </source>
</evidence>
<dbReference type="GO" id="GO:0000179">
    <property type="term" value="F:rRNA (adenine-N6,N6-)-dimethyltransferase activity"/>
    <property type="evidence" value="ECO:0007669"/>
    <property type="project" value="InterPro"/>
</dbReference>
<keyword evidence="4" id="KW-0694">RNA-binding</keyword>
<name>A0A8J2BLY9_9BACT</name>
<keyword evidence="3" id="KW-0949">S-adenosyl-L-methionine</keyword>
<sequence>MLFPELPSDAEHKDSAARDLGVVCLPKASQTSRPWTVSVVKNLQKTLVFAKESLLHPRSVGALVPSSLYLAEAMARCVKRPSGSWVLELGAGTGSVTRALLRQGIPPQRLIVVEQSLRLVHLLTEQFPRLLIIHGDAQELRGILRATFGQVCPLISHVVSSLPFRSLSPLTRSRLEREIELVLPPGGKVIQFTYDLRPWARGPFEAFHKGKGATVWRNLPPARIDWYQKP</sequence>
<proteinExistence type="predicted"/>
<evidence type="ECO:0000313" key="7">
    <source>
        <dbReference type="Proteomes" id="UP000663859"/>
    </source>
</evidence>
<dbReference type="InterPro" id="IPR029063">
    <property type="entry name" value="SAM-dependent_MTases_sf"/>
</dbReference>
<evidence type="ECO:0000256" key="4">
    <source>
        <dbReference type="ARBA" id="ARBA00022884"/>
    </source>
</evidence>
<keyword evidence="7" id="KW-1185">Reference proteome</keyword>
<dbReference type="AlphaFoldDB" id="A0A8J2BLY9"/>
<dbReference type="EC" id="2.1.1.17" evidence="6"/>
<dbReference type="EC" id="2.1.1.71" evidence="6"/>
<dbReference type="GO" id="GO:0003723">
    <property type="term" value="F:RNA binding"/>
    <property type="evidence" value="ECO:0007669"/>
    <property type="project" value="UniProtKB-KW"/>
</dbReference>
<dbReference type="GO" id="GO:0000773">
    <property type="term" value="F:phosphatidyl-N-methylethanolamine N-methyltransferase activity"/>
    <property type="evidence" value="ECO:0007669"/>
    <property type="project" value="UniProtKB-EC"/>
</dbReference>
<dbReference type="GO" id="GO:0004608">
    <property type="term" value="F:phosphatidylethanolamine N-methyltransferase activity"/>
    <property type="evidence" value="ECO:0007669"/>
    <property type="project" value="UniProtKB-EC"/>
</dbReference>
<comment type="caution">
    <text evidence="6">The sequence shown here is derived from an EMBL/GenBank/DDBJ whole genome shotgun (WGS) entry which is preliminary data.</text>
</comment>
<dbReference type="SUPFAM" id="SSF53335">
    <property type="entry name" value="S-adenosyl-L-methionine-dependent methyltransferases"/>
    <property type="match status" value="1"/>
</dbReference>
<dbReference type="InterPro" id="IPR001737">
    <property type="entry name" value="KsgA/Erm"/>
</dbReference>
<keyword evidence="2 6" id="KW-0808">Transferase</keyword>
<dbReference type="CDD" id="cd02440">
    <property type="entry name" value="AdoMet_MTases"/>
    <property type="match status" value="1"/>
</dbReference>
<reference evidence="6" key="1">
    <citation type="submission" date="2021-02" db="EMBL/GenBank/DDBJ databases">
        <authorList>
            <person name="Cremers G."/>
            <person name="Picone N."/>
        </authorList>
    </citation>
    <scope>NUCLEOTIDE SEQUENCE</scope>
    <source>
        <strain evidence="6">PQ17</strain>
    </source>
</reference>
<evidence type="ECO:0000313" key="6">
    <source>
        <dbReference type="EMBL" id="CAF0704502.1"/>
    </source>
</evidence>
<dbReference type="InterPro" id="IPR020598">
    <property type="entry name" value="rRNA_Ade_methylase_Trfase_N"/>
</dbReference>
<dbReference type="PANTHER" id="PTHR11727:SF7">
    <property type="entry name" value="DIMETHYLADENOSINE TRANSFERASE-RELATED"/>
    <property type="match status" value="1"/>
</dbReference>
<keyword evidence="1 6" id="KW-0489">Methyltransferase</keyword>
<feature type="domain" description="Ribosomal RNA adenine methylase transferase N-terminal" evidence="5">
    <location>
        <begin position="70"/>
        <end position="223"/>
    </location>
</feature>
<dbReference type="Gene3D" id="3.40.50.150">
    <property type="entry name" value="Vaccinia Virus protein VP39"/>
    <property type="match status" value="1"/>
</dbReference>
<dbReference type="Proteomes" id="UP000663859">
    <property type="component" value="Unassembled WGS sequence"/>
</dbReference>
<dbReference type="EMBL" id="CAJNOB010000067">
    <property type="protein sequence ID" value="CAF0704502.1"/>
    <property type="molecule type" value="Genomic_DNA"/>
</dbReference>
<organism evidence="6 7">
    <name type="scientific">Candidatus Methylacidithermus pantelleriae</name>
    <dbReference type="NCBI Taxonomy" id="2744239"/>
    <lineage>
        <taxon>Bacteria</taxon>
        <taxon>Pseudomonadati</taxon>
        <taxon>Verrucomicrobiota</taxon>
        <taxon>Methylacidiphilae</taxon>
        <taxon>Methylacidiphilales</taxon>
        <taxon>Methylacidiphilaceae</taxon>
        <taxon>Candidatus Methylacidithermus</taxon>
    </lineage>
</organism>
<protein>
    <submittedName>
        <fullName evidence="6">Putative Phosphatidylethanolamine N-methyltransferase</fullName>
        <ecNumber evidence="6">2.1.1.17</ecNumber>
        <ecNumber evidence="6">2.1.1.71</ecNumber>
    </submittedName>
</protein>